<keyword evidence="2" id="KW-0378">Hydrolase</keyword>
<dbReference type="InterPro" id="IPR054491">
    <property type="entry name" value="MGH1-like_GH"/>
</dbReference>
<proteinExistence type="inferred from homology"/>
<dbReference type="InterPro" id="IPR008928">
    <property type="entry name" value="6-hairpin_glycosidase_sf"/>
</dbReference>
<feature type="domain" description="Mannosylglycerate hydrolase MGH1-like glycoside hydrolase" evidence="4">
    <location>
        <begin position="102"/>
        <end position="422"/>
    </location>
</feature>
<dbReference type="PANTHER" id="PTHR10412">
    <property type="entry name" value="MANNOSYL-OLIGOSACCHARIDE GLUCOSIDASE"/>
    <property type="match status" value="1"/>
</dbReference>
<keyword evidence="6" id="KW-1185">Reference proteome</keyword>
<dbReference type="GO" id="GO:0004573">
    <property type="term" value="F:Glc3Man9GlcNAc2 oligosaccharide glucosidase activity"/>
    <property type="evidence" value="ECO:0007669"/>
    <property type="project" value="InterPro"/>
</dbReference>
<evidence type="ECO:0000313" key="6">
    <source>
        <dbReference type="Proteomes" id="UP000094487"/>
    </source>
</evidence>
<evidence type="ECO:0000256" key="2">
    <source>
        <dbReference type="ARBA" id="ARBA00022801"/>
    </source>
</evidence>
<dbReference type="PANTHER" id="PTHR10412:SF11">
    <property type="entry name" value="MANNOSYL-OLIGOSACCHARIDE GLUCOSIDASE"/>
    <property type="match status" value="1"/>
</dbReference>
<protein>
    <recommendedName>
        <fullName evidence="4">Mannosylglycerate hydrolase MGH1-like glycoside hydrolase domain-containing protein</fullName>
    </recommendedName>
</protein>
<organism evidence="5 6">
    <name type="scientific">Sphingomonas turrisvirgatae</name>
    <dbReference type="NCBI Taxonomy" id="1888892"/>
    <lineage>
        <taxon>Bacteria</taxon>
        <taxon>Pseudomonadati</taxon>
        <taxon>Pseudomonadota</taxon>
        <taxon>Alphaproteobacteria</taxon>
        <taxon>Sphingomonadales</taxon>
        <taxon>Sphingomonadaceae</taxon>
        <taxon>Sphingomonas</taxon>
    </lineage>
</organism>
<gene>
    <name evidence="5" type="ORF">BFL28_17415</name>
</gene>
<comment type="similarity">
    <text evidence="1">Belongs to the glycosyl hydrolase 63 family.</text>
</comment>
<reference evidence="5 6" key="1">
    <citation type="submission" date="2016-08" db="EMBL/GenBank/DDBJ databases">
        <title>Draft genome of the agarase producing Sphingomonas sp. MCT13.</title>
        <authorList>
            <person name="D'Andrea M.M."/>
            <person name="Rossolini G.M."/>
            <person name="Thaller M.C."/>
        </authorList>
    </citation>
    <scope>NUCLEOTIDE SEQUENCE [LARGE SCALE GENOMIC DNA]</scope>
    <source>
        <strain evidence="5 6">MCT13</strain>
    </source>
</reference>
<sequence length="433" mass="48433">MTAALGASVAATAQAQPVNGRDRAADKQALLGYFRANGPKLLSKPQALFKHPSIAPTLPGTEYSTSLWDWDTLWTVRGLFGLAQATNDARFRAAVAEHARGSLFIFFDNQAASGRLPIIMASTDKDANRFPFDARDRNQAKPVMGQLALLIADQVGDARWFAPLFDKLVRFHESWLLHNESKSGLIVWSSDVAIGNDNDPTTFGRPPFSSANLLLNCLFYQDLQAAAELARRLGRPRAERDRLVARSDKLARAIRRECWDPRDAFFYTADVQVTDRRAELIPNVPRGMDTSWQTLPLRIQTFTGFLPLWCGIATKEQAAALVQRNWLSDDRLRAAHGVRTLSRHEAMYTLAFSSNPSNWLGPVWIICNYFVWQALANYGYRALADEMASKTIALLAASLRSDGSLNEYYHPDTGKPLSHKGFMDWNLLVTEMI</sequence>
<keyword evidence="3" id="KW-0326">Glycosidase</keyword>
<dbReference type="GO" id="GO:0006487">
    <property type="term" value="P:protein N-linked glycosylation"/>
    <property type="evidence" value="ECO:0007669"/>
    <property type="project" value="TreeGrafter"/>
</dbReference>
<dbReference type="SUPFAM" id="SSF48208">
    <property type="entry name" value="Six-hairpin glycosidases"/>
    <property type="match status" value="1"/>
</dbReference>
<accession>A0A1E3LV04</accession>
<dbReference type="Proteomes" id="UP000094487">
    <property type="component" value="Unassembled WGS sequence"/>
</dbReference>
<evidence type="ECO:0000256" key="3">
    <source>
        <dbReference type="ARBA" id="ARBA00023295"/>
    </source>
</evidence>
<dbReference type="Gene3D" id="1.50.10.10">
    <property type="match status" value="1"/>
</dbReference>
<evidence type="ECO:0000256" key="1">
    <source>
        <dbReference type="ARBA" id="ARBA00010833"/>
    </source>
</evidence>
<evidence type="ECO:0000259" key="4">
    <source>
        <dbReference type="Pfam" id="PF22422"/>
    </source>
</evidence>
<dbReference type="STRING" id="1888892.BFL28_17415"/>
<dbReference type="InterPro" id="IPR004888">
    <property type="entry name" value="Glycoside_hydrolase_63"/>
</dbReference>
<dbReference type="Pfam" id="PF22422">
    <property type="entry name" value="MGH1-like_GH"/>
    <property type="match status" value="1"/>
</dbReference>
<evidence type="ECO:0000313" key="5">
    <source>
        <dbReference type="EMBL" id="ODP37564.1"/>
    </source>
</evidence>
<dbReference type="InterPro" id="IPR012341">
    <property type="entry name" value="6hp_glycosidase-like_sf"/>
</dbReference>
<dbReference type="AlphaFoldDB" id="A0A1E3LV04"/>
<comment type="caution">
    <text evidence="5">The sequence shown here is derived from an EMBL/GenBank/DDBJ whole genome shotgun (WGS) entry which is preliminary data.</text>
</comment>
<dbReference type="GO" id="GO:0009311">
    <property type="term" value="P:oligosaccharide metabolic process"/>
    <property type="evidence" value="ECO:0007669"/>
    <property type="project" value="InterPro"/>
</dbReference>
<dbReference type="EMBL" id="MDDS01000027">
    <property type="protein sequence ID" value="ODP37564.1"/>
    <property type="molecule type" value="Genomic_DNA"/>
</dbReference>
<name>A0A1E3LV04_9SPHN</name>